<reference evidence="1 2" key="1">
    <citation type="journal article" date="2021" name="Sci. Rep.">
        <title>Chromosome anchoring in Senegalese sole (Solea senegalensis) reveals sex-associated markers and genome rearrangements in flatfish.</title>
        <authorList>
            <person name="Guerrero-Cozar I."/>
            <person name="Gomez-Garrido J."/>
            <person name="Berbel C."/>
            <person name="Martinez-Blanch J.F."/>
            <person name="Alioto T."/>
            <person name="Claros M.G."/>
            <person name="Gagnaire P.A."/>
            <person name="Manchado M."/>
        </authorList>
    </citation>
    <scope>NUCLEOTIDE SEQUENCE [LARGE SCALE GENOMIC DNA]</scope>
    <source>
        <strain evidence="1">Sse05_10M</strain>
    </source>
</reference>
<protein>
    <submittedName>
        <fullName evidence="1">Uncharacterized protein</fullName>
    </submittedName>
</protein>
<name>A0AAV6RB61_SOLSE</name>
<dbReference type="EMBL" id="JAGKHQ010000012">
    <property type="protein sequence ID" value="KAG7502701.1"/>
    <property type="molecule type" value="Genomic_DNA"/>
</dbReference>
<organism evidence="1 2">
    <name type="scientific">Solea senegalensis</name>
    <name type="common">Senegalese sole</name>
    <dbReference type="NCBI Taxonomy" id="28829"/>
    <lineage>
        <taxon>Eukaryota</taxon>
        <taxon>Metazoa</taxon>
        <taxon>Chordata</taxon>
        <taxon>Craniata</taxon>
        <taxon>Vertebrata</taxon>
        <taxon>Euteleostomi</taxon>
        <taxon>Actinopterygii</taxon>
        <taxon>Neopterygii</taxon>
        <taxon>Teleostei</taxon>
        <taxon>Neoteleostei</taxon>
        <taxon>Acanthomorphata</taxon>
        <taxon>Carangaria</taxon>
        <taxon>Pleuronectiformes</taxon>
        <taxon>Pleuronectoidei</taxon>
        <taxon>Soleidae</taxon>
        <taxon>Solea</taxon>
    </lineage>
</organism>
<evidence type="ECO:0000313" key="1">
    <source>
        <dbReference type="EMBL" id="KAG7502701.1"/>
    </source>
</evidence>
<dbReference type="AlphaFoldDB" id="A0AAV6RB61"/>
<evidence type="ECO:0000313" key="2">
    <source>
        <dbReference type="Proteomes" id="UP000693946"/>
    </source>
</evidence>
<accession>A0AAV6RB61</accession>
<comment type="caution">
    <text evidence="1">The sequence shown here is derived from an EMBL/GenBank/DDBJ whole genome shotgun (WGS) entry which is preliminary data.</text>
</comment>
<gene>
    <name evidence="1" type="ORF">JOB18_024879</name>
</gene>
<sequence>MKTACVTDSESSLQMQYRSLRSPVALCQPHITAVAARSHSSLTPCGWFHRGSAGYLAPATLSAVTACCMSDDHMSSPHKTAPTSTENMELEIPLKMGALIRETSTQRSKCFPISQPDIPLPPWQRWWCGVGSQEKYVHTRQIQLTFVHKLKHKDIPSA</sequence>
<proteinExistence type="predicted"/>
<dbReference type="Proteomes" id="UP000693946">
    <property type="component" value="Linkage Group LG2"/>
</dbReference>
<keyword evidence="2" id="KW-1185">Reference proteome</keyword>